<proteinExistence type="predicted"/>
<dbReference type="InterPro" id="IPR049614">
    <property type="entry name" value="HrpB_DEXH"/>
</dbReference>
<organism evidence="7 8">
    <name type="scientific">Paenibacillus allorhizosphaerae</name>
    <dbReference type="NCBI Taxonomy" id="2849866"/>
    <lineage>
        <taxon>Bacteria</taxon>
        <taxon>Bacillati</taxon>
        <taxon>Bacillota</taxon>
        <taxon>Bacilli</taxon>
        <taxon>Bacillales</taxon>
        <taxon>Paenibacillaceae</taxon>
        <taxon>Paenibacillus</taxon>
    </lineage>
</organism>
<evidence type="ECO:0000256" key="3">
    <source>
        <dbReference type="ARBA" id="ARBA00022806"/>
    </source>
</evidence>
<dbReference type="InterPro" id="IPR011545">
    <property type="entry name" value="DEAD/DEAH_box_helicase_dom"/>
</dbReference>
<dbReference type="InterPro" id="IPR056329">
    <property type="entry name" value="CON_HrpB"/>
</dbReference>
<dbReference type="SMART" id="SM00487">
    <property type="entry name" value="DEXDc"/>
    <property type="match status" value="1"/>
</dbReference>
<dbReference type="CDD" id="cd18791">
    <property type="entry name" value="SF2_C_RHA"/>
    <property type="match status" value="1"/>
</dbReference>
<dbReference type="Proteomes" id="UP000730618">
    <property type="component" value="Unassembled WGS sequence"/>
</dbReference>
<evidence type="ECO:0000256" key="1">
    <source>
        <dbReference type="ARBA" id="ARBA00022741"/>
    </source>
</evidence>
<evidence type="ECO:0000313" key="7">
    <source>
        <dbReference type="EMBL" id="CAG7624346.1"/>
    </source>
</evidence>
<reference evidence="7 8" key="1">
    <citation type="submission" date="2021-06" db="EMBL/GenBank/DDBJ databases">
        <authorList>
            <person name="Criscuolo A."/>
        </authorList>
    </citation>
    <scope>NUCLEOTIDE SEQUENCE [LARGE SCALE GENOMIC DNA]</scope>
    <source>
        <strain evidence="8">CIP 111802</strain>
    </source>
</reference>
<dbReference type="NCBIfam" id="TIGR01970">
    <property type="entry name" value="DEAH_box_HrpB"/>
    <property type="match status" value="1"/>
</dbReference>
<dbReference type="SMART" id="SM00490">
    <property type="entry name" value="HELICc"/>
    <property type="match status" value="1"/>
</dbReference>
<dbReference type="PROSITE" id="PS51192">
    <property type="entry name" value="HELICASE_ATP_BIND_1"/>
    <property type="match status" value="1"/>
</dbReference>
<evidence type="ECO:0000256" key="2">
    <source>
        <dbReference type="ARBA" id="ARBA00022801"/>
    </source>
</evidence>
<dbReference type="Pfam" id="PF24473">
    <property type="entry name" value="CON_HrpB"/>
    <property type="match status" value="1"/>
</dbReference>
<dbReference type="PROSITE" id="PS51194">
    <property type="entry name" value="HELICASE_CTER"/>
    <property type="match status" value="1"/>
</dbReference>
<accession>A0ABM8VCK5</accession>
<dbReference type="Pfam" id="PF00271">
    <property type="entry name" value="Helicase_C"/>
    <property type="match status" value="1"/>
</dbReference>
<dbReference type="Pfam" id="PF08482">
    <property type="entry name" value="HrpB_C"/>
    <property type="match status" value="1"/>
</dbReference>
<gene>
    <name evidence="7" type="ORF">PAECIP111802_01054</name>
</gene>
<evidence type="ECO:0000259" key="6">
    <source>
        <dbReference type="PROSITE" id="PS51194"/>
    </source>
</evidence>
<dbReference type="PIRSF" id="PIRSF005496">
    <property type="entry name" value="ATP_hel_hrpB"/>
    <property type="match status" value="1"/>
</dbReference>
<dbReference type="InterPro" id="IPR013689">
    <property type="entry name" value="RNA_helicase_ATP-dep_HrpB_C"/>
</dbReference>
<feature type="domain" description="Helicase ATP-binding" evidence="5">
    <location>
        <begin position="15"/>
        <end position="179"/>
    </location>
</feature>
<comment type="caution">
    <text evidence="7">The sequence shown here is derived from an EMBL/GenBank/DDBJ whole genome shotgun (WGS) entry which is preliminary data.</text>
</comment>
<evidence type="ECO:0000313" key="8">
    <source>
        <dbReference type="Proteomes" id="UP000730618"/>
    </source>
</evidence>
<keyword evidence="4" id="KW-0067">ATP-binding</keyword>
<keyword evidence="3" id="KW-0347">Helicase</keyword>
<evidence type="ECO:0000256" key="4">
    <source>
        <dbReference type="ARBA" id="ARBA00022840"/>
    </source>
</evidence>
<name>A0ABM8VCK5_9BACL</name>
<dbReference type="EMBL" id="CAJVCE010000002">
    <property type="protein sequence ID" value="CAG7624346.1"/>
    <property type="molecule type" value="Genomic_DNA"/>
</dbReference>
<evidence type="ECO:0008006" key="9">
    <source>
        <dbReference type="Google" id="ProtNLM"/>
    </source>
</evidence>
<dbReference type="SMART" id="SM00847">
    <property type="entry name" value="HA2"/>
    <property type="match status" value="1"/>
</dbReference>
<dbReference type="InterPro" id="IPR010225">
    <property type="entry name" value="HrpB"/>
</dbReference>
<dbReference type="PANTHER" id="PTHR43519:SF1">
    <property type="entry name" value="ATP-DEPENDENT RNA HELICASE HRPB"/>
    <property type="match status" value="1"/>
</dbReference>
<dbReference type="PANTHER" id="PTHR43519">
    <property type="entry name" value="ATP-DEPENDENT RNA HELICASE HRPB"/>
    <property type="match status" value="1"/>
</dbReference>
<dbReference type="InterPro" id="IPR007502">
    <property type="entry name" value="Helicase-assoc_dom"/>
</dbReference>
<keyword evidence="1" id="KW-0547">Nucleotide-binding</keyword>
<protein>
    <recommendedName>
        <fullName evidence="9">ATP-dependent helicase HrpB</fullName>
    </recommendedName>
</protein>
<dbReference type="Pfam" id="PF00270">
    <property type="entry name" value="DEAD"/>
    <property type="match status" value="1"/>
</dbReference>
<evidence type="ECO:0000259" key="5">
    <source>
        <dbReference type="PROSITE" id="PS51192"/>
    </source>
</evidence>
<dbReference type="InterPro" id="IPR014001">
    <property type="entry name" value="Helicase_ATP-bd"/>
</dbReference>
<sequence>MMKQLPIDPVLPDLQRILRSAANAVLVAPPGAGKTTRVPLALLNEPWLMDQRIIMLEPRRLAARSAARHMAASLGERVGETVGYRVRLDTKVGPRTRIEVITEGVLTRLLQEDPALEGVGVIIFDEFHERSLHADLGLALCLQTQQVLREDLRIVVMSATIEAEPVANLLGSAPIVRSEGRSFPVQTHYLDRPSDERLEHLTVRSVLHALQHDPGDMLVFLPGAAEIRRVEARLHELRLGNHVRIAPLFGVLPQGEQDAALAPCGPGERKIVLATSIAETSLTVEGVRIVIDSGLMRVPRFSPRTGMSRLETIRVSRASADQRRGRAGRLDSGVCYRLWTVQEDRSLKEQSTPEILEADLTALALELAAWGVTDPSELQWLDPPPTAAMTHARELLRRLGAMDERGVITSHGRSLAEWGLHPRFAHMLVNAVPLKQTKLACMIAAVLGERDFMRKDTGTADADLRVRVEAIHKFALAIPSKQSASGRHSIEHEDSPTDVGRDMNYLGWTMPGYSVDAASCRRIAAEARHIQESVPLSDQEPEMDIHSIGLLLAFAYPDRIAQRRTDGRYLLSNGRGAILPDSGSQAISVSPFLVAADLDDRGSESRIYLASPVDLGQLEDHCQQLMKQEKSVEWDREAGRVRAVARLKLGALVLKEQPVASPAPEELLTALLQGIADEGLEILPWTRAARQVQQRAYFMHCADSSWPDLSDEALLDSLEQWLGPHLYGLKSRNDLARLGLTDILEAMLTWEQRRELDASVPTHITVPSGSRIAVDYSDPASPVLSVRLQEMFGLQDTPRIAKGTIPITLHLLSPAQRPVQVTKDLASFWQNAYFEVKKDLKGRYPKHYWPDDPLAAMPTNRAKPRN</sequence>
<dbReference type="CDD" id="cd17990">
    <property type="entry name" value="DEXHc_HrpB"/>
    <property type="match status" value="1"/>
</dbReference>
<keyword evidence="8" id="KW-1185">Reference proteome</keyword>
<keyword evidence="2" id="KW-0378">Hydrolase</keyword>
<feature type="domain" description="Helicase C-terminal" evidence="6">
    <location>
        <begin position="202"/>
        <end position="371"/>
    </location>
</feature>
<dbReference type="InterPro" id="IPR001650">
    <property type="entry name" value="Helicase_C-like"/>
</dbReference>